<name>A0AAP0B0D6_9ASPA</name>
<dbReference type="Proteomes" id="UP001418222">
    <property type="component" value="Unassembled WGS sequence"/>
</dbReference>
<dbReference type="AlphaFoldDB" id="A0AAP0B0D6"/>
<organism evidence="1 2">
    <name type="scientific">Platanthera zijinensis</name>
    <dbReference type="NCBI Taxonomy" id="2320716"/>
    <lineage>
        <taxon>Eukaryota</taxon>
        <taxon>Viridiplantae</taxon>
        <taxon>Streptophyta</taxon>
        <taxon>Embryophyta</taxon>
        <taxon>Tracheophyta</taxon>
        <taxon>Spermatophyta</taxon>
        <taxon>Magnoliopsida</taxon>
        <taxon>Liliopsida</taxon>
        <taxon>Asparagales</taxon>
        <taxon>Orchidaceae</taxon>
        <taxon>Orchidoideae</taxon>
        <taxon>Orchideae</taxon>
        <taxon>Orchidinae</taxon>
        <taxon>Platanthera</taxon>
    </lineage>
</organism>
<protein>
    <submittedName>
        <fullName evidence="1">Uncharacterized protein</fullName>
    </submittedName>
</protein>
<dbReference type="EMBL" id="JBBWWQ010000018">
    <property type="protein sequence ID" value="KAK8921793.1"/>
    <property type="molecule type" value="Genomic_DNA"/>
</dbReference>
<evidence type="ECO:0000313" key="2">
    <source>
        <dbReference type="Proteomes" id="UP001418222"/>
    </source>
</evidence>
<proteinExistence type="predicted"/>
<accession>A0AAP0B0D6</accession>
<gene>
    <name evidence="1" type="ORF">KSP39_PZI020484</name>
</gene>
<comment type="caution">
    <text evidence="1">The sequence shown here is derived from an EMBL/GenBank/DDBJ whole genome shotgun (WGS) entry which is preliminary data.</text>
</comment>
<reference evidence="1 2" key="1">
    <citation type="journal article" date="2022" name="Nat. Plants">
        <title>Genomes of leafy and leafless Platanthera orchids illuminate the evolution of mycoheterotrophy.</title>
        <authorList>
            <person name="Li M.H."/>
            <person name="Liu K.W."/>
            <person name="Li Z."/>
            <person name="Lu H.C."/>
            <person name="Ye Q.L."/>
            <person name="Zhang D."/>
            <person name="Wang J.Y."/>
            <person name="Li Y.F."/>
            <person name="Zhong Z.M."/>
            <person name="Liu X."/>
            <person name="Yu X."/>
            <person name="Liu D.K."/>
            <person name="Tu X.D."/>
            <person name="Liu B."/>
            <person name="Hao Y."/>
            <person name="Liao X.Y."/>
            <person name="Jiang Y.T."/>
            <person name="Sun W.H."/>
            <person name="Chen J."/>
            <person name="Chen Y.Q."/>
            <person name="Ai Y."/>
            <person name="Zhai J.W."/>
            <person name="Wu S.S."/>
            <person name="Zhou Z."/>
            <person name="Hsiao Y.Y."/>
            <person name="Wu W.L."/>
            <person name="Chen Y.Y."/>
            <person name="Lin Y.F."/>
            <person name="Hsu J.L."/>
            <person name="Li C.Y."/>
            <person name="Wang Z.W."/>
            <person name="Zhao X."/>
            <person name="Zhong W.Y."/>
            <person name="Ma X.K."/>
            <person name="Ma L."/>
            <person name="Huang J."/>
            <person name="Chen G.Z."/>
            <person name="Huang M.Z."/>
            <person name="Huang L."/>
            <person name="Peng D.H."/>
            <person name="Luo Y.B."/>
            <person name="Zou S.Q."/>
            <person name="Chen S.P."/>
            <person name="Lan S."/>
            <person name="Tsai W.C."/>
            <person name="Van de Peer Y."/>
            <person name="Liu Z.J."/>
        </authorList>
    </citation>
    <scope>NUCLEOTIDE SEQUENCE [LARGE SCALE GENOMIC DNA]</scope>
    <source>
        <strain evidence="1">Lor287</strain>
    </source>
</reference>
<keyword evidence="2" id="KW-1185">Reference proteome</keyword>
<sequence length="72" mass="8219">MVYEFYANAKSMEGEIVTVRGKDVDFSAERISDMFNLEDQSHDDYAEILNKFSLKDIYNGYSVLHTNTGVGE</sequence>
<evidence type="ECO:0000313" key="1">
    <source>
        <dbReference type="EMBL" id="KAK8921793.1"/>
    </source>
</evidence>